<evidence type="ECO:0000256" key="5">
    <source>
        <dbReference type="ARBA" id="ARBA00022526"/>
    </source>
</evidence>
<feature type="domain" description="Alpha-D-phosphohexomutase alpha/beta/alpha" evidence="14">
    <location>
        <begin position="67"/>
        <end position="212"/>
    </location>
</feature>
<evidence type="ECO:0000256" key="1">
    <source>
        <dbReference type="ARBA" id="ARBA00000443"/>
    </source>
</evidence>
<dbReference type="AlphaFoldDB" id="A0A5J4YQL6"/>
<dbReference type="InterPro" id="IPR016055">
    <property type="entry name" value="A-D-PHexomutase_a/b/a-I/II/III"/>
</dbReference>
<dbReference type="OrthoDB" id="2291at2759"/>
<dbReference type="EC" id="5.4.2.2" evidence="4"/>
<feature type="region of interest" description="Disordered" evidence="13">
    <location>
        <begin position="42"/>
        <end position="73"/>
    </location>
</feature>
<evidence type="ECO:0000256" key="6">
    <source>
        <dbReference type="ARBA" id="ARBA00022553"/>
    </source>
</evidence>
<feature type="domain" description="Alpha-D-phosphohexomutase alpha/beta/alpha" evidence="15">
    <location>
        <begin position="247"/>
        <end position="360"/>
    </location>
</feature>
<dbReference type="GO" id="GO:0000287">
    <property type="term" value="F:magnesium ion binding"/>
    <property type="evidence" value="ECO:0007669"/>
    <property type="project" value="InterPro"/>
</dbReference>
<dbReference type="Gene3D" id="3.40.120.10">
    <property type="entry name" value="Alpha-D-Glucose-1,6-Bisphosphate, subunit A, domain 3"/>
    <property type="match status" value="3"/>
</dbReference>
<keyword evidence="6" id="KW-0597">Phosphoprotein</keyword>
<keyword evidence="18" id="KW-1185">Reference proteome</keyword>
<gene>
    <name evidence="17" type="ORF">FVE85_4662</name>
</gene>
<protein>
    <recommendedName>
        <fullName evidence="4">phosphoglucomutase (alpha-D-glucose-1,6-bisphosphate-dependent)</fullName>
        <ecNumber evidence="4">5.4.2.2</ecNumber>
    </recommendedName>
</protein>
<evidence type="ECO:0000313" key="18">
    <source>
        <dbReference type="Proteomes" id="UP000324585"/>
    </source>
</evidence>
<evidence type="ECO:0000256" key="10">
    <source>
        <dbReference type="ARBA" id="ARBA00023277"/>
    </source>
</evidence>
<proteinExistence type="inferred from homology"/>
<evidence type="ECO:0000256" key="2">
    <source>
        <dbReference type="ARBA" id="ARBA00001946"/>
    </source>
</evidence>
<dbReference type="FunFam" id="3.40.120.10:FF:000006">
    <property type="entry name" value="Phosphoglucomutase PgmA"/>
    <property type="match status" value="1"/>
</dbReference>
<evidence type="ECO:0000256" key="11">
    <source>
        <dbReference type="ARBA" id="ARBA00049318"/>
    </source>
</evidence>
<dbReference type="EMBL" id="VRMN01000006">
    <property type="protein sequence ID" value="KAA8493525.1"/>
    <property type="molecule type" value="Genomic_DNA"/>
</dbReference>
<dbReference type="InterPro" id="IPR005845">
    <property type="entry name" value="A-D-PHexomutase_a/b/a-II"/>
</dbReference>
<dbReference type="GO" id="GO:0005829">
    <property type="term" value="C:cytosol"/>
    <property type="evidence" value="ECO:0007669"/>
    <property type="project" value="TreeGrafter"/>
</dbReference>
<comment type="catalytic activity">
    <reaction evidence="11">
        <text>alpha-D-glucose 1,6-bisphosphate + L-seryl-[protein] = O-phospho-L-seryl-[protein] + alpha-D-glucose 6-phosphate</text>
        <dbReference type="Rhea" id="RHEA:68752"/>
        <dbReference type="Rhea" id="RHEA-COMP:9863"/>
        <dbReference type="Rhea" id="RHEA-COMP:11604"/>
        <dbReference type="ChEBI" id="CHEBI:29999"/>
        <dbReference type="ChEBI" id="CHEBI:58225"/>
        <dbReference type="ChEBI" id="CHEBI:58392"/>
        <dbReference type="ChEBI" id="CHEBI:83421"/>
    </reaction>
</comment>
<evidence type="ECO:0000256" key="4">
    <source>
        <dbReference type="ARBA" id="ARBA00012728"/>
    </source>
</evidence>
<dbReference type="InterPro" id="IPR005841">
    <property type="entry name" value="Alpha-D-phosphohexomutase_SF"/>
</dbReference>
<dbReference type="InterPro" id="IPR005846">
    <property type="entry name" value="A-D-PHexomutase_a/b/a-III"/>
</dbReference>
<dbReference type="Gene3D" id="3.30.310.50">
    <property type="entry name" value="Alpha-D-phosphohexomutase, C-terminal domain"/>
    <property type="match status" value="1"/>
</dbReference>
<dbReference type="Pfam" id="PF02878">
    <property type="entry name" value="PGM_PMM_I"/>
    <property type="match status" value="1"/>
</dbReference>
<name>A0A5J4YQL6_PORPP</name>
<dbReference type="Pfam" id="PF24947">
    <property type="entry name" value="PGM1_C_vert_fung"/>
    <property type="match status" value="1"/>
</dbReference>
<evidence type="ECO:0000259" key="14">
    <source>
        <dbReference type="Pfam" id="PF02878"/>
    </source>
</evidence>
<dbReference type="SUPFAM" id="SSF53738">
    <property type="entry name" value="Phosphoglucomutase, first 3 domains"/>
    <property type="match status" value="3"/>
</dbReference>
<reference evidence="18" key="1">
    <citation type="journal article" date="2019" name="Nat. Commun.">
        <title>Expansion of phycobilisome linker gene families in mesophilic red algae.</title>
        <authorList>
            <person name="Lee J."/>
            <person name="Kim D."/>
            <person name="Bhattacharya D."/>
            <person name="Yoon H.S."/>
        </authorList>
    </citation>
    <scope>NUCLEOTIDE SEQUENCE [LARGE SCALE GENOMIC DNA]</scope>
    <source>
        <strain evidence="18">CCMP 1328</strain>
    </source>
</reference>
<dbReference type="GO" id="GO:0004614">
    <property type="term" value="F:phosphoglucomutase activity"/>
    <property type="evidence" value="ECO:0007669"/>
    <property type="project" value="UniProtKB-EC"/>
</dbReference>
<evidence type="ECO:0000256" key="9">
    <source>
        <dbReference type="ARBA" id="ARBA00023235"/>
    </source>
</evidence>
<dbReference type="InterPro" id="IPR016066">
    <property type="entry name" value="A-D-PHexomutase_CS"/>
</dbReference>
<keyword evidence="10" id="KW-0119">Carbohydrate metabolism</keyword>
<dbReference type="Proteomes" id="UP000324585">
    <property type="component" value="Unassembled WGS sequence"/>
</dbReference>
<dbReference type="OMA" id="HHGMMST"/>
<evidence type="ECO:0000259" key="16">
    <source>
        <dbReference type="Pfam" id="PF02880"/>
    </source>
</evidence>
<dbReference type="GO" id="GO:0006006">
    <property type="term" value="P:glucose metabolic process"/>
    <property type="evidence" value="ECO:0007669"/>
    <property type="project" value="UniProtKB-KW"/>
</dbReference>
<comment type="cofactor">
    <cofactor evidence="2">
        <name>Mg(2+)</name>
        <dbReference type="ChEBI" id="CHEBI:18420"/>
    </cofactor>
</comment>
<dbReference type="InterPro" id="IPR005844">
    <property type="entry name" value="A-D-PHexomutase_a/b/a-I"/>
</dbReference>
<dbReference type="InterPro" id="IPR045244">
    <property type="entry name" value="PGM"/>
</dbReference>
<evidence type="ECO:0000313" key="17">
    <source>
        <dbReference type="EMBL" id="KAA8493525.1"/>
    </source>
</evidence>
<evidence type="ECO:0000256" key="8">
    <source>
        <dbReference type="ARBA" id="ARBA00022842"/>
    </source>
</evidence>
<dbReference type="PROSITE" id="PS00710">
    <property type="entry name" value="PGM_PMM"/>
    <property type="match status" value="1"/>
</dbReference>
<feature type="domain" description="Alpha-D-phosphohexomutase alpha/beta/alpha" evidence="16">
    <location>
        <begin position="372"/>
        <end position="492"/>
    </location>
</feature>
<dbReference type="PRINTS" id="PR00509">
    <property type="entry name" value="PGMPMM"/>
</dbReference>
<evidence type="ECO:0000256" key="12">
    <source>
        <dbReference type="ARBA" id="ARBA00049409"/>
    </source>
</evidence>
<dbReference type="PANTHER" id="PTHR22573:SF2">
    <property type="entry name" value="PHOSPHOGLUCOMUTASE"/>
    <property type="match status" value="1"/>
</dbReference>
<dbReference type="FunFam" id="3.40.120.10:FF:000004">
    <property type="entry name" value="Phosphoglucomutase 5"/>
    <property type="match status" value="1"/>
</dbReference>
<comment type="caution">
    <text evidence="17">The sequence shown here is derived from an EMBL/GenBank/DDBJ whole genome shotgun (WGS) entry which is preliminary data.</text>
</comment>
<dbReference type="Pfam" id="PF02880">
    <property type="entry name" value="PGM_PMM_III"/>
    <property type="match status" value="1"/>
</dbReference>
<feature type="region of interest" description="Disordered" evidence="13">
    <location>
        <begin position="1"/>
        <end position="26"/>
    </location>
</feature>
<keyword evidence="7" id="KW-0479">Metal-binding</keyword>
<sequence>MAAFVGSASGGRRVAHPSPRVSAVPRAVTEVGASARRLTQWRAAAAGQTSTDTQHQYRKATAPIAGQKTGTSGLRKTVQEVQRTPNFVENWIQALFNVLSESRDAASAAACVLCLGGDGRYFNREACDVIIRMAAANGVNKIIVGRDGIMSTPAMSALIRARKAAGGIILTASHNPGGPEHGDWGIKYNIQSGGPATEALTDKIFAETLSITEFYLNDRMEPTDLSCVGTKHCDDGFCVEVVDPVHEYAKLLETVFDMNRLAAFVQRPDFSFVYDGMNAVSGEYAYRVFVGRLGAPADSLRNCKCLEDFGGIHPDPNLTYAADLARILGALPSGSEDRCSEKRPDFGAASDGDGDRNMILGANLFVSPSDSVAVIAEYAEAVIPYFQVNSITGVARSMPTSRALDQVAARRGWSCYETPTGWKYFGNLMDAGRIAICGEESFGTGSTHVREKDGLWAVLAWLSILEYRSRSAPSGSAPVSMSQIMQEHWHKYGRHYYGRHDYEKVQSDAADQLMAWLRSFVGSEVSAASQEGACNFTVDEFSYVDPVDGSSASQQGVRLLFTDGARVVFRLSGTGSSGATVRVYLERYEPPRAPNESASAADSRLARDVTVALDPLVQFVAQWTSIHARLCRTSPDVIT</sequence>
<keyword evidence="8" id="KW-0460">Magnesium</keyword>
<evidence type="ECO:0000256" key="7">
    <source>
        <dbReference type="ARBA" id="ARBA00022723"/>
    </source>
</evidence>
<dbReference type="FunFam" id="3.30.310.50:FF:000002">
    <property type="entry name" value="Phosphoglucomutase 5"/>
    <property type="match status" value="1"/>
</dbReference>
<evidence type="ECO:0000256" key="13">
    <source>
        <dbReference type="SAM" id="MobiDB-lite"/>
    </source>
</evidence>
<comment type="catalytic activity">
    <reaction evidence="12">
        <text>O-phospho-L-seryl-[protein] + alpha-D-glucose 1-phosphate = alpha-D-glucose 1,6-bisphosphate + L-seryl-[protein]</text>
        <dbReference type="Rhea" id="RHEA:68748"/>
        <dbReference type="Rhea" id="RHEA-COMP:9863"/>
        <dbReference type="Rhea" id="RHEA-COMP:11604"/>
        <dbReference type="ChEBI" id="CHEBI:29999"/>
        <dbReference type="ChEBI" id="CHEBI:58392"/>
        <dbReference type="ChEBI" id="CHEBI:58601"/>
        <dbReference type="ChEBI" id="CHEBI:83421"/>
    </reaction>
</comment>
<organism evidence="17 18">
    <name type="scientific">Porphyridium purpureum</name>
    <name type="common">Red alga</name>
    <name type="synonym">Porphyridium cruentum</name>
    <dbReference type="NCBI Taxonomy" id="35688"/>
    <lineage>
        <taxon>Eukaryota</taxon>
        <taxon>Rhodophyta</taxon>
        <taxon>Bangiophyceae</taxon>
        <taxon>Porphyridiales</taxon>
        <taxon>Porphyridiaceae</taxon>
        <taxon>Porphyridium</taxon>
    </lineage>
</organism>
<dbReference type="InterPro" id="IPR036900">
    <property type="entry name" value="A-D-PHexomutase_C_sf"/>
</dbReference>
<keyword evidence="9" id="KW-0413">Isomerase</keyword>
<dbReference type="Pfam" id="PF02879">
    <property type="entry name" value="PGM_PMM_II"/>
    <property type="match status" value="1"/>
</dbReference>
<dbReference type="SUPFAM" id="SSF55957">
    <property type="entry name" value="Phosphoglucomutase, C-terminal domain"/>
    <property type="match status" value="1"/>
</dbReference>
<dbReference type="NCBIfam" id="NF005737">
    <property type="entry name" value="PRK07564.1-1"/>
    <property type="match status" value="1"/>
</dbReference>
<keyword evidence="5" id="KW-0313">Glucose metabolism</keyword>
<accession>A0A5J4YQL6</accession>
<dbReference type="PANTHER" id="PTHR22573">
    <property type="entry name" value="PHOSPHOHEXOMUTASE FAMILY MEMBER"/>
    <property type="match status" value="1"/>
</dbReference>
<evidence type="ECO:0000259" key="15">
    <source>
        <dbReference type="Pfam" id="PF02879"/>
    </source>
</evidence>
<comment type="catalytic activity">
    <reaction evidence="1">
        <text>alpha-D-glucose 1-phosphate = alpha-D-glucose 6-phosphate</text>
        <dbReference type="Rhea" id="RHEA:23536"/>
        <dbReference type="ChEBI" id="CHEBI:58225"/>
        <dbReference type="ChEBI" id="CHEBI:58601"/>
        <dbReference type="EC" id="5.4.2.2"/>
    </reaction>
</comment>
<evidence type="ECO:0000256" key="3">
    <source>
        <dbReference type="ARBA" id="ARBA00010231"/>
    </source>
</evidence>
<comment type="similarity">
    <text evidence="3">Belongs to the phosphohexose mutase family.</text>
</comment>